<evidence type="ECO:0000256" key="3">
    <source>
        <dbReference type="ARBA" id="ARBA00013253"/>
    </source>
</evidence>
<evidence type="ECO:0000256" key="9">
    <source>
        <dbReference type="ARBA" id="ARBA00022909"/>
    </source>
</evidence>
<evidence type="ECO:0000313" key="15">
    <source>
        <dbReference type="Proteomes" id="UP000238304"/>
    </source>
</evidence>
<evidence type="ECO:0000256" key="7">
    <source>
        <dbReference type="ARBA" id="ARBA00022777"/>
    </source>
</evidence>
<evidence type="ECO:0000256" key="8">
    <source>
        <dbReference type="ARBA" id="ARBA00022840"/>
    </source>
</evidence>
<keyword evidence="9" id="KW-0289">Folate biosynthesis</keyword>
<evidence type="ECO:0000256" key="12">
    <source>
        <dbReference type="ARBA" id="ARBA00033413"/>
    </source>
</evidence>
<dbReference type="PANTHER" id="PTHR43071:SF1">
    <property type="entry name" value="2-AMINO-4-HYDROXY-6-HYDROXYMETHYLDIHYDROPTERIDINE PYROPHOSPHOKINASE"/>
    <property type="match status" value="1"/>
</dbReference>
<evidence type="ECO:0000256" key="10">
    <source>
        <dbReference type="ARBA" id="ARBA00029409"/>
    </source>
</evidence>
<evidence type="ECO:0000313" key="14">
    <source>
        <dbReference type="EMBL" id="AVM51681.1"/>
    </source>
</evidence>
<dbReference type="Pfam" id="PF01288">
    <property type="entry name" value="HPPK"/>
    <property type="match status" value="1"/>
</dbReference>
<evidence type="ECO:0000259" key="13">
    <source>
        <dbReference type="Pfam" id="PF01288"/>
    </source>
</evidence>
<comment type="similarity">
    <text evidence="2">Belongs to the HPPK family.</text>
</comment>
<dbReference type="InterPro" id="IPR000550">
    <property type="entry name" value="Hppk"/>
</dbReference>
<reference evidence="14 15" key="1">
    <citation type="submission" date="2018-02" db="EMBL/GenBank/DDBJ databases">
        <authorList>
            <person name="Holder M.E."/>
            <person name="Ajami N.J."/>
            <person name="Petrosino J.F."/>
        </authorList>
    </citation>
    <scope>NUCLEOTIDE SEQUENCE [LARGE SCALE GENOMIC DNA]</scope>
    <source>
        <strain evidence="14 15">ATCC 33285</strain>
    </source>
</reference>
<accession>A0ABN5IG92</accession>
<evidence type="ECO:0000256" key="6">
    <source>
        <dbReference type="ARBA" id="ARBA00022741"/>
    </source>
</evidence>
<keyword evidence="15" id="KW-1185">Reference proteome</keyword>
<dbReference type="PANTHER" id="PTHR43071">
    <property type="entry name" value="2-AMINO-4-HYDROXY-6-HYDROXYMETHYLDIHYDROPTERIDINE PYROPHOSPHOKINASE"/>
    <property type="match status" value="1"/>
</dbReference>
<keyword evidence="7" id="KW-0418">Kinase</keyword>
<dbReference type="RefSeq" id="WP_106040066.1">
    <property type="nucleotide sequence ID" value="NZ_CP027231.1"/>
</dbReference>
<dbReference type="EMBL" id="CP027231">
    <property type="protein sequence ID" value="AVM51681.1"/>
    <property type="molecule type" value="Genomic_DNA"/>
</dbReference>
<comment type="function">
    <text evidence="10">Catalyzes the transfer of pyrophosphate from adenosine triphosphate (ATP) to 6-hydroxymethyl-7,8-dihydropterin, an enzymatic step in folate biosynthesis pathway.</text>
</comment>
<dbReference type="Proteomes" id="UP000238304">
    <property type="component" value="Chromosome"/>
</dbReference>
<keyword evidence="8" id="KW-0067">ATP-binding</keyword>
<dbReference type="InterPro" id="IPR035907">
    <property type="entry name" value="Hppk_sf"/>
</dbReference>
<comment type="pathway">
    <text evidence="1">Cofactor biosynthesis; tetrahydrofolate biosynthesis; 2-amino-4-hydroxy-6-hydroxymethyl-7,8-dihydropteridine diphosphate from 7,8-dihydroneopterin triphosphate: step 4/4.</text>
</comment>
<dbReference type="EC" id="2.7.6.3" evidence="3"/>
<evidence type="ECO:0000256" key="5">
    <source>
        <dbReference type="ARBA" id="ARBA00022679"/>
    </source>
</evidence>
<evidence type="ECO:0000256" key="4">
    <source>
        <dbReference type="ARBA" id="ARBA00016218"/>
    </source>
</evidence>
<keyword evidence="6" id="KW-0547">Nucleotide-binding</keyword>
<gene>
    <name evidence="14" type="ORF">C4H11_00730</name>
</gene>
<dbReference type="Gene3D" id="3.30.70.560">
    <property type="entry name" value="7,8-Dihydro-6-hydroxymethylpterin-pyrophosphokinase HPPK"/>
    <property type="match status" value="1"/>
</dbReference>
<feature type="domain" description="7,8-dihydro-6-hydroxymethylpterin-pyrophosphokinase" evidence="13">
    <location>
        <begin position="5"/>
        <end position="120"/>
    </location>
</feature>
<keyword evidence="5" id="KW-0808">Transferase</keyword>
<protein>
    <recommendedName>
        <fullName evidence="4">2-amino-4-hydroxy-6-hydroxymethyldihydropteridine pyrophosphokinase</fullName>
        <ecNumber evidence="3">2.7.6.3</ecNumber>
    </recommendedName>
    <alternativeName>
        <fullName evidence="11">6-hydroxymethyl-7,8-dihydropterin pyrophosphokinase</fullName>
    </alternativeName>
    <alternativeName>
        <fullName evidence="12">7,8-dihydro-6-hydroxymethylpterin-pyrophosphokinase</fullName>
    </alternativeName>
</protein>
<evidence type="ECO:0000256" key="2">
    <source>
        <dbReference type="ARBA" id="ARBA00005810"/>
    </source>
</evidence>
<evidence type="ECO:0000256" key="11">
    <source>
        <dbReference type="ARBA" id="ARBA00029766"/>
    </source>
</evidence>
<name>A0ABN5IG92_9BACE</name>
<organism evidence="14 15">
    <name type="scientific">Bacteroides zoogleoformans</name>
    <dbReference type="NCBI Taxonomy" id="28119"/>
    <lineage>
        <taxon>Bacteria</taxon>
        <taxon>Pseudomonadati</taxon>
        <taxon>Bacteroidota</taxon>
        <taxon>Bacteroidia</taxon>
        <taxon>Bacteroidales</taxon>
        <taxon>Bacteroidaceae</taxon>
        <taxon>Bacteroides</taxon>
    </lineage>
</organism>
<proteinExistence type="inferred from homology"/>
<sequence length="128" mass="14547">MVYTIGIGSNEQRKENMALARKRLAELFPGICFSEEEETKPLFFHRPALFSNQVARFASKEQASDVISRLKAIEREAGRVPGEKEAEIVRLDIDLLSCDDIVYKPEDLVRDYVVRGLEQLSSEALSKE</sequence>
<evidence type="ECO:0000256" key="1">
    <source>
        <dbReference type="ARBA" id="ARBA00005051"/>
    </source>
</evidence>
<dbReference type="SUPFAM" id="SSF55083">
    <property type="entry name" value="6-hydroxymethyl-7,8-dihydropterin pyrophosphokinase, HPPK"/>
    <property type="match status" value="1"/>
</dbReference>